<dbReference type="Proteomes" id="UP000076761">
    <property type="component" value="Unassembled WGS sequence"/>
</dbReference>
<feature type="domain" description="DUF6532" evidence="2">
    <location>
        <begin position="279"/>
        <end position="487"/>
    </location>
</feature>
<reference evidence="3 4" key="1">
    <citation type="journal article" date="2016" name="Mol. Biol. Evol.">
        <title>Comparative Genomics of Early-Diverging Mushroom-Forming Fungi Provides Insights into the Origins of Lignocellulose Decay Capabilities.</title>
        <authorList>
            <person name="Nagy L.G."/>
            <person name="Riley R."/>
            <person name="Tritt A."/>
            <person name="Adam C."/>
            <person name="Daum C."/>
            <person name="Floudas D."/>
            <person name="Sun H."/>
            <person name="Yadav J.S."/>
            <person name="Pangilinan J."/>
            <person name="Larsson K.H."/>
            <person name="Matsuura K."/>
            <person name="Barry K."/>
            <person name="Labutti K."/>
            <person name="Kuo R."/>
            <person name="Ohm R.A."/>
            <person name="Bhattacharya S.S."/>
            <person name="Shirouzu T."/>
            <person name="Yoshinaga Y."/>
            <person name="Martin F.M."/>
            <person name="Grigoriev I.V."/>
            <person name="Hibbett D.S."/>
        </authorList>
    </citation>
    <scope>NUCLEOTIDE SEQUENCE [LARGE SCALE GENOMIC DNA]</scope>
    <source>
        <strain evidence="3 4">HHB14362 ss-1</strain>
    </source>
</reference>
<dbReference type="EMBL" id="KV425635">
    <property type="protein sequence ID" value="KZT19696.1"/>
    <property type="molecule type" value="Genomic_DNA"/>
</dbReference>
<proteinExistence type="predicted"/>
<dbReference type="Pfam" id="PF20149">
    <property type="entry name" value="DUF6532"/>
    <property type="match status" value="1"/>
</dbReference>
<feature type="compositionally biased region" description="Acidic residues" evidence="1">
    <location>
        <begin position="65"/>
        <end position="77"/>
    </location>
</feature>
<gene>
    <name evidence="3" type="ORF">NEOLEDRAFT_1172914</name>
</gene>
<keyword evidence="4" id="KW-1185">Reference proteome</keyword>
<evidence type="ECO:0000313" key="4">
    <source>
        <dbReference type="Proteomes" id="UP000076761"/>
    </source>
</evidence>
<evidence type="ECO:0000313" key="3">
    <source>
        <dbReference type="EMBL" id="KZT19696.1"/>
    </source>
</evidence>
<name>A0A165NIM6_9AGAM</name>
<dbReference type="AlphaFoldDB" id="A0A165NIM6"/>
<organism evidence="3 4">
    <name type="scientific">Neolentinus lepideus HHB14362 ss-1</name>
    <dbReference type="NCBI Taxonomy" id="1314782"/>
    <lineage>
        <taxon>Eukaryota</taxon>
        <taxon>Fungi</taxon>
        <taxon>Dikarya</taxon>
        <taxon>Basidiomycota</taxon>
        <taxon>Agaricomycotina</taxon>
        <taxon>Agaricomycetes</taxon>
        <taxon>Gloeophyllales</taxon>
        <taxon>Gloeophyllaceae</taxon>
        <taxon>Neolentinus</taxon>
    </lineage>
</organism>
<dbReference type="STRING" id="1314782.A0A165NIM6"/>
<feature type="compositionally biased region" description="Basic residues" evidence="1">
    <location>
        <begin position="44"/>
        <end position="53"/>
    </location>
</feature>
<feature type="compositionally biased region" description="Acidic residues" evidence="1">
    <location>
        <begin position="219"/>
        <end position="228"/>
    </location>
</feature>
<dbReference type="InParanoid" id="A0A165NIM6"/>
<sequence>MPDAPVEQNGRASRIAKTRALANQGTRKRAVSPATTKTADTSKKSKKGSRHPKQQAANLTKALTEEELDESSTEDGDYTDKQSEGEELQEEDEQLDHLDSDDLADEFAKEAASWGDAATGNASLARKTKVPKLYPRRATPAANELFDDDDDVIEISTVARKSKMWLLQGRKGKSQRQLAHKAEALQWRDMLPMTPVKKTSHRTGLAAMPVSPSSLSYPGDEEDDEGDNSDNNAQQASGAAPSQAVHPAVSMPINVVFSRNGRVNLNDQHVYVQAVAREAIRGVSIYLGFEDAFPEIRGRTVISRECLADAAWGSARYSEILDRLMNDDGYGKALGRIPDGRISTWRRLAYSIGSNHVIGGYHLTPGPGCDKRVASLLKSQRYIFPGDVEAPGKLRTNEPYKHPAILAIMQALYFSGSGALGVRETDRFTTSSPTDAAVEVPISMVALVTTAVHNSLMEWQTGKRVAREFSALNCGDIYRTHVGILEQVKSTKPVFFHELMAGLYRDARAAAASEVQVNSEESAFTLMDLSTFQ</sequence>
<dbReference type="InterPro" id="IPR045341">
    <property type="entry name" value="DUF6532"/>
</dbReference>
<evidence type="ECO:0000256" key="1">
    <source>
        <dbReference type="SAM" id="MobiDB-lite"/>
    </source>
</evidence>
<feature type="region of interest" description="Disordered" evidence="1">
    <location>
        <begin position="1"/>
        <end position="133"/>
    </location>
</feature>
<dbReference type="OrthoDB" id="3225557at2759"/>
<evidence type="ECO:0000259" key="2">
    <source>
        <dbReference type="Pfam" id="PF20149"/>
    </source>
</evidence>
<protein>
    <recommendedName>
        <fullName evidence="2">DUF6532 domain-containing protein</fullName>
    </recommendedName>
</protein>
<feature type="compositionally biased region" description="Low complexity" evidence="1">
    <location>
        <begin position="229"/>
        <end position="244"/>
    </location>
</feature>
<accession>A0A165NIM6</accession>
<feature type="compositionally biased region" description="Acidic residues" evidence="1">
    <location>
        <begin position="85"/>
        <end position="94"/>
    </location>
</feature>
<feature type="region of interest" description="Disordered" evidence="1">
    <location>
        <begin position="200"/>
        <end position="245"/>
    </location>
</feature>